<keyword evidence="5" id="KW-1185">Reference proteome</keyword>
<feature type="domain" description="HTH crp-type" evidence="3">
    <location>
        <begin position="6"/>
        <end position="38"/>
    </location>
</feature>
<dbReference type="SUPFAM" id="SSF53067">
    <property type="entry name" value="Actin-like ATPase domain"/>
    <property type="match status" value="1"/>
</dbReference>
<dbReference type="Pfam" id="PF13545">
    <property type="entry name" value="HTH_Crp_2"/>
    <property type="match status" value="1"/>
</dbReference>
<feature type="region of interest" description="Disordered" evidence="2">
    <location>
        <begin position="367"/>
        <end position="391"/>
    </location>
</feature>
<dbReference type="InterPro" id="IPR012318">
    <property type="entry name" value="HTH_CRP"/>
</dbReference>
<dbReference type="Gene3D" id="3.30.420.40">
    <property type="match status" value="2"/>
</dbReference>
<dbReference type="InterPro" id="IPR036390">
    <property type="entry name" value="WH_DNA-bd_sf"/>
</dbReference>
<dbReference type="InterPro" id="IPR000600">
    <property type="entry name" value="ROK"/>
</dbReference>
<protein>
    <recommendedName>
        <fullName evidence="3">HTH crp-type domain-containing protein</fullName>
    </recommendedName>
</protein>
<comment type="similarity">
    <text evidence="1">Belongs to the ROK (NagC/XylR) family.</text>
</comment>
<dbReference type="PRINTS" id="PR00034">
    <property type="entry name" value="HTHCRP"/>
</dbReference>
<dbReference type="AlphaFoldDB" id="A0A1Q2CPD8"/>
<dbReference type="KEGG" id="tes:BW730_10950"/>
<gene>
    <name evidence="4" type="ORF">BW730_10950</name>
</gene>
<dbReference type="Gene3D" id="1.10.10.10">
    <property type="entry name" value="Winged helix-like DNA-binding domain superfamily/Winged helix DNA-binding domain"/>
    <property type="match status" value="1"/>
</dbReference>
<evidence type="ECO:0000256" key="2">
    <source>
        <dbReference type="SAM" id="MobiDB-lite"/>
    </source>
</evidence>
<accession>A0A1Q2CPD8</accession>
<dbReference type="GO" id="GO:0003677">
    <property type="term" value="F:DNA binding"/>
    <property type="evidence" value="ECO:0007669"/>
    <property type="project" value="InterPro"/>
</dbReference>
<dbReference type="Pfam" id="PF00480">
    <property type="entry name" value="ROK"/>
    <property type="match status" value="1"/>
</dbReference>
<dbReference type="InterPro" id="IPR036388">
    <property type="entry name" value="WH-like_DNA-bd_sf"/>
</dbReference>
<sequence length="391" mass="41111">MLHSGVHLTRGQIASRLGITRSTVSEVLTDLQEEGAVVVSKVTHSGGRGRPAEVLCANPGAARYIAVDYSHTRVMACIANSTGQVIASGTASYSPDDGWERRCRAGIELARGLEGDDVHFGALSRIAIGLPGPNSATWDSGLPSATRAEPFHMVSARIRELFSQAFGVGIMVDHHIRLAALAEASAGRATPIRNLVYLRMSTGIGGAVISSGSVAQGAHQQAGEIGHFIVQLDDDALECRCGRRGCLETVASIDALARDWAHLKGQAPDRAAFEAAAAERDPDAVALLEVAAQRVGRVLAMAVLVSDPGEVVLAGEVPRYLPDFVERVQAALWPSVLSTQHVPVRHSNLGEEAGAIGGIVALMAQQRATEPQKEASMSPNRLEVTGAPRVG</sequence>
<evidence type="ECO:0000259" key="3">
    <source>
        <dbReference type="Pfam" id="PF13545"/>
    </source>
</evidence>
<dbReference type="STRING" id="1332264.BW730_10950"/>
<reference evidence="5" key="1">
    <citation type="submission" date="2017-02" db="EMBL/GenBank/DDBJ databases">
        <title>Tessaracoccus aquaemaris sp. nov., isolated from the intestine of a Korean rockfish, Sebastes schlegelii, in a marine aquaculture pond.</title>
        <authorList>
            <person name="Tak E.J."/>
            <person name="Bae J.-W."/>
        </authorList>
    </citation>
    <scope>NUCLEOTIDE SEQUENCE [LARGE SCALE GENOMIC DNA]</scope>
    <source>
        <strain evidence="5">NSG39</strain>
    </source>
</reference>
<dbReference type="SUPFAM" id="SSF46785">
    <property type="entry name" value="Winged helix' DNA-binding domain"/>
    <property type="match status" value="1"/>
</dbReference>
<dbReference type="InterPro" id="IPR049874">
    <property type="entry name" value="ROK_cs"/>
</dbReference>
<dbReference type="InterPro" id="IPR043129">
    <property type="entry name" value="ATPase_NBD"/>
</dbReference>
<dbReference type="PANTHER" id="PTHR18964">
    <property type="entry name" value="ROK (REPRESSOR, ORF, KINASE) FAMILY"/>
    <property type="match status" value="1"/>
</dbReference>
<organism evidence="4 5">
    <name type="scientific">Tessaracoccus aquimaris</name>
    <dbReference type="NCBI Taxonomy" id="1332264"/>
    <lineage>
        <taxon>Bacteria</taxon>
        <taxon>Bacillati</taxon>
        <taxon>Actinomycetota</taxon>
        <taxon>Actinomycetes</taxon>
        <taxon>Propionibacteriales</taxon>
        <taxon>Propionibacteriaceae</taxon>
        <taxon>Tessaracoccus</taxon>
    </lineage>
</organism>
<dbReference type="GO" id="GO:0006355">
    <property type="term" value="P:regulation of DNA-templated transcription"/>
    <property type="evidence" value="ECO:0007669"/>
    <property type="project" value="InterPro"/>
</dbReference>
<evidence type="ECO:0000313" key="4">
    <source>
        <dbReference type="EMBL" id="AQP47935.1"/>
    </source>
</evidence>
<dbReference type="Proteomes" id="UP000188145">
    <property type="component" value="Chromosome"/>
</dbReference>
<name>A0A1Q2CPD8_9ACTN</name>
<proteinExistence type="inferred from homology"/>
<evidence type="ECO:0000313" key="5">
    <source>
        <dbReference type="Proteomes" id="UP000188145"/>
    </source>
</evidence>
<dbReference type="PROSITE" id="PS01125">
    <property type="entry name" value="ROK"/>
    <property type="match status" value="1"/>
</dbReference>
<dbReference type="EMBL" id="CP019606">
    <property type="protein sequence ID" value="AQP47935.1"/>
    <property type="molecule type" value="Genomic_DNA"/>
</dbReference>
<evidence type="ECO:0000256" key="1">
    <source>
        <dbReference type="ARBA" id="ARBA00006479"/>
    </source>
</evidence>
<dbReference type="PANTHER" id="PTHR18964:SF149">
    <property type="entry name" value="BIFUNCTIONAL UDP-N-ACETYLGLUCOSAMINE 2-EPIMERASE_N-ACETYLMANNOSAMINE KINASE"/>
    <property type="match status" value="1"/>
</dbReference>